<feature type="binding site" description="axial binding residue" evidence="7">
    <location>
        <position position="490"/>
    </location>
    <ligand>
        <name>heme</name>
        <dbReference type="ChEBI" id="CHEBI:30413"/>
    </ligand>
    <ligandPart>
        <name>Fe</name>
        <dbReference type="ChEBI" id="CHEBI:18248"/>
    </ligandPart>
</feature>
<comment type="caution">
    <text evidence="9">The sequence shown here is derived from an EMBL/GenBank/DDBJ whole genome shotgun (WGS) entry which is preliminary data.</text>
</comment>
<gene>
    <name evidence="9" type="ORF">JMJ35_001980</name>
</gene>
<evidence type="ECO:0000256" key="1">
    <source>
        <dbReference type="ARBA" id="ARBA00001971"/>
    </source>
</evidence>
<organism evidence="9 10">
    <name type="scientific">Cladonia borealis</name>
    <dbReference type="NCBI Taxonomy" id="184061"/>
    <lineage>
        <taxon>Eukaryota</taxon>
        <taxon>Fungi</taxon>
        <taxon>Dikarya</taxon>
        <taxon>Ascomycota</taxon>
        <taxon>Pezizomycotina</taxon>
        <taxon>Lecanoromycetes</taxon>
        <taxon>OSLEUM clade</taxon>
        <taxon>Lecanoromycetidae</taxon>
        <taxon>Lecanorales</taxon>
        <taxon>Lecanorineae</taxon>
        <taxon>Cladoniaceae</taxon>
        <taxon>Cladonia</taxon>
    </lineage>
</organism>
<feature type="transmembrane region" description="Helical" evidence="8">
    <location>
        <begin position="16"/>
        <end position="33"/>
    </location>
</feature>
<accession>A0AA39R9J4</accession>
<evidence type="ECO:0000256" key="5">
    <source>
        <dbReference type="ARBA" id="ARBA00023004"/>
    </source>
</evidence>
<dbReference type="GO" id="GO:0016705">
    <property type="term" value="F:oxidoreductase activity, acting on paired donors, with incorporation or reduction of molecular oxygen"/>
    <property type="evidence" value="ECO:0007669"/>
    <property type="project" value="InterPro"/>
</dbReference>
<keyword evidence="3 7" id="KW-0479">Metal-binding</keyword>
<keyword evidence="8" id="KW-1133">Transmembrane helix</keyword>
<dbReference type="CDD" id="cd11061">
    <property type="entry name" value="CYP67-like"/>
    <property type="match status" value="1"/>
</dbReference>
<keyword evidence="5 7" id="KW-0408">Iron</keyword>
<evidence type="ECO:0000256" key="6">
    <source>
        <dbReference type="ARBA" id="ARBA00023033"/>
    </source>
</evidence>
<feature type="transmembrane region" description="Helical" evidence="8">
    <location>
        <begin position="73"/>
        <end position="91"/>
    </location>
</feature>
<dbReference type="InterPro" id="IPR002401">
    <property type="entry name" value="Cyt_P450_E_grp-I"/>
</dbReference>
<feature type="transmembrane region" description="Helical" evidence="8">
    <location>
        <begin position="349"/>
        <end position="368"/>
    </location>
</feature>
<evidence type="ECO:0000256" key="8">
    <source>
        <dbReference type="SAM" id="Phobius"/>
    </source>
</evidence>
<keyword evidence="8" id="KW-0472">Membrane</keyword>
<dbReference type="Proteomes" id="UP001166286">
    <property type="component" value="Unassembled WGS sequence"/>
</dbReference>
<dbReference type="InterPro" id="IPR001128">
    <property type="entry name" value="Cyt_P450"/>
</dbReference>
<keyword evidence="10" id="KW-1185">Reference proteome</keyword>
<dbReference type="InterPro" id="IPR050121">
    <property type="entry name" value="Cytochrome_P450_monoxygenase"/>
</dbReference>
<dbReference type="PRINTS" id="PR00463">
    <property type="entry name" value="EP450I"/>
</dbReference>
<evidence type="ECO:0000313" key="9">
    <source>
        <dbReference type="EMBL" id="KAK0515946.1"/>
    </source>
</evidence>
<evidence type="ECO:0000256" key="7">
    <source>
        <dbReference type="PIRSR" id="PIRSR602401-1"/>
    </source>
</evidence>
<keyword evidence="7" id="KW-0349">Heme</keyword>
<evidence type="ECO:0000313" key="10">
    <source>
        <dbReference type="Proteomes" id="UP001166286"/>
    </source>
</evidence>
<dbReference type="GO" id="GO:0020037">
    <property type="term" value="F:heme binding"/>
    <property type="evidence" value="ECO:0007669"/>
    <property type="project" value="InterPro"/>
</dbReference>
<proteinExistence type="inferred from homology"/>
<protein>
    <recommendedName>
        <fullName evidence="11">Cytochrome P450</fullName>
    </recommendedName>
</protein>
<dbReference type="PRINTS" id="PR00385">
    <property type="entry name" value="P450"/>
</dbReference>
<dbReference type="SUPFAM" id="SSF48264">
    <property type="entry name" value="Cytochrome P450"/>
    <property type="match status" value="1"/>
</dbReference>
<feature type="transmembrane region" description="Helical" evidence="8">
    <location>
        <begin position="270"/>
        <end position="293"/>
    </location>
</feature>
<comment type="similarity">
    <text evidence="2">Belongs to the cytochrome P450 family.</text>
</comment>
<reference evidence="9" key="1">
    <citation type="submission" date="2023-03" db="EMBL/GenBank/DDBJ databases">
        <title>Complete genome of Cladonia borealis.</title>
        <authorList>
            <person name="Park H."/>
        </authorList>
    </citation>
    <scope>NUCLEOTIDE SEQUENCE</scope>
    <source>
        <strain evidence="9">ANT050790</strain>
    </source>
</reference>
<dbReference type="Gene3D" id="1.10.630.10">
    <property type="entry name" value="Cytochrome P450"/>
    <property type="match status" value="1"/>
</dbReference>
<dbReference type="Pfam" id="PF00067">
    <property type="entry name" value="p450"/>
    <property type="match status" value="1"/>
</dbReference>
<feature type="transmembrane region" description="Helical" evidence="8">
    <location>
        <begin position="42"/>
        <end position="61"/>
    </location>
</feature>
<evidence type="ECO:0000256" key="2">
    <source>
        <dbReference type="ARBA" id="ARBA00010617"/>
    </source>
</evidence>
<dbReference type="GO" id="GO:0004497">
    <property type="term" value="F:monooxygenase activity"/>
    <property type="evidence" value="ECO:0007669"/>
    <property type="project" value="UniProtKB-KW"/>
</dbReference>
<keyword evidence="6" id="KW-0503">Monooxygenase</keyword>
<evidence type="ECO:0000256" key="3">
    <source>
        <dbReference type="ARBA" id="ARBA00022723"/>
    </source>
</evidence>
<keyword evidence="8" id="KW-0812">Transmembrane</keyword>
<dbReference type="InterPro" id="IPR036396">
    <property type="entry name" value="Cyt_P450_sf"/>
</dbReference>
<keyword evidence="4" id="KW-0560">Oxidoreductase</keyword>
<dbReference type="EMBL" id="JAFEKC020000003">
    <property type="protein sequence ID" value="KAK0515946.1"/>
    <property type="molecule type" value="Genomic_DNA"/>
</dbReference>
<evidence type="ECO:0000256" key="4">
    <source>
        <dbReference type="ARBA" id="ARBA00023002"/>
    </source>
</evidence>
<name>A0AA39R9J4_9LECA</name>
<evidence type="ECO:0008006" key="11">
    <source>
        <dbReference type="Google" id="ProtNLM"/>
    </source>
</evidence>
<dbReference type="PANTHER" id="PTHR24305">
    <property type="entry name" value="CYTOCHROME P450"/>
    <property type="match status" value="1"/>
</dbReference>
<dbReference type="GO" id="GO:0005506">
    <property type="term" value="F:iron ion binding"/>
    <property type="evidence" value="ECO:0007669"/>
    <property type="project" value="InterPro"/>
</dbReference>
<dbReference type="AlphaFoldDB" id="A0AA39R9J4"/>
<comment type="cofactor">
    <cofactor evidence="1 7">
        <name>heme</name>
        <dbReference type="ChEBI" id="CHEBI:30413"/>
    </cofactor>
</comment>
<sequence length="548" mass="62567">MVFNTSLVKCSPLEEISIAAAGGLASHLCFFIYGEHHMKAPLIFRLYVVLFAALIYVEIAVKHQNVFPGTKQAFEVFAVYTLSLLTSIFIYRRYCHRLRHFPGPFMASVTKLWQTTNTLDSQNHILLDGLHKQYGDFVRTGPTEVTIFTPEVKWAVDGPANQCNKAVWYDILLPLIALNTSRSKKEHDQRRRTWDHAFTLKALEGYELRIQKHGRLLEKHIAENAGKPIDVSTWFYFLSFDVMGDFAFAKSFNMLEDKEWHYSVLMLRRALNLLGPLSSVPWLVQLAFSFPIIPIVRDWNRMIDWCADRMQDRIQTEVDKPDISSWLIDGSKRNNSLEQDRFWLNGDSVALIVAGSDTVASTMIYLFYRLALERRHAVIIREEIDKVDSIFDPQALKGLDHLNGAINEVLRLHPSVPTGGYRESPPQGVEIAGRFIPGNTTIVSPRYTMGRLDKSFARASEFIPERWYSCPELVADKRAFTPFSIGRFACVGKNLALAELRFVAALLVSKYDINFAPGEDGARCWRDMKDQFTAAPGKLELVFTRREG</sequence>
<dbReference type="PANTHER" id="PTHR24305:SF187">
    <property type="entry name" value="P450, PUTATIVE (EUROFUNG)-RELATED"/>
    <property type="match status" value="1"/>
</dbReference>